<evidence type="ECO:0000259" key="5">
    <source>
        <dbReference type="PROSITE" id="PS51194"/>
    </source>
</evidence>
<keyword evidence="2" id="KW-0378">Hydrolase</keyword>
<feature type="domain" description="Helicase C-terminal" evidence="5">
    <location>
        <begin position="716"/>
        <end position="884"/>
    </location>
</feature>
<keyword evidence="7" id="KW-1185">Reference proteome</keyword>
<dbReference type="InterPro" id="IPR000330">
    <property type="entry name" value="SNF2_N"/>
</dbReference>
<dbReference type="GO" id="GO:0016787">
    <property type="term" value="F:hydrolase activity"/>
    <property type="evidence" value="ECO:0007669"/>
    <property type="project" value="UniProtKB-KW"/>
</dbReference>
<dbReference type="InterPro" id="IPR050628">
    <property type="entry name" value="SNF2_RAD54_helicase_TF"/>
</dbReference>
<evidence type="ECO:0000313" key="7">
    <source>
        <dbReference type="Proteomes" id="UP000275078"/>
    </source>
</evidence>
<dbReference type="SUPFAM" id="SSF52540">
    <property type="entry name" value="P-loop containing nucleoside triphosphate hydrolases"/>
    <property type="match status" value="2"/>
</dbReference>
<dbReference type="EMBL" id="ML119691">
    <property type="protein sequence ID" value="RPA80180.1"/>
    <property type="molecule type" value="Genomic_DNA"/>
</dbReference>
<dbReference type="SMART" id="SM00487">
    <property type="entry name" value="DEXDc"/>
    <property type="match status" value="1"/>
</dbReference>
<accession>A0A3N4I7U0</accession>
<dbReference type="Pfam" id="PF00176">
    <property type="entry name" value="SNF2-rel_dom"/>
    <property type="match status" value="1"/>
</dbReference>
<dbReference type="GO" id="GO:0008094">
    <property type="term" value="F:ATP-dependent activity, acting on DNA"/>
    <property type="evidence" value="ECO:0007669"/>
    <property type="project" value="TreeGrafter"/>
</dbReference>
<dbReference type="CDD" id="cd18008">
    <property type="entry name" value="DEXDc_SHPRH-like"/>
    <property type="match status" value="1"/>
</dbReference>
<protein>
    <recommendedName>
        <fullName evidence="8">P-loop containing nucleoside triphosphate hydrolase protein</fullName>
    </recommendedName>
</protein>
<dbReference type="PROSITE" id="PS51192">
    <property type="entry name" value="HELICASE_ATP_BIND_1"/>
    <property type="match status" value="1"/>
</dbReference>
<dbReference type="InterPro" id="IPR001650">
    <property type="entry name" value="Helicase_C-like"/>
</dbReference>
<sequence>MKTPCPIPPDHVCFGMIKGATVKAHKVPTPRHATGPACWPQIPICLERVPGGCTLAIRARDCSRYEVGCLDLNTARGLADLMDRKMVRLQTRFCSRNKGQGEVPGMDFPNGPQQLSVYINVYGQERMAGMVGGHLRAKGITLHSPLYPDPVPYLNPHDPKNRALVNQHLNRFVEPTPTSVQTVTKTQDELKTDVITVLNHLERWKDLDEMEQDDKIVTPLLGHQKLGLAFMTARENDVEHNGTTGSLWEYTKPHYGKARWRNIITMDEIDTPPPQCYGGILADVMGLGKTLSILSLIASTTDKAVEYAKEPAHKGANGNQVTPVKTTLLIAPLSTISNWEEQVKQHIKPGTMSMYVYHGGNRQKDLEQLKNYDIVMTTYQIIAGEMGRFLKKNSTFKTLFGEFSFFRIVLDEAHMIREQNTSQFKGVVAIEAQRRWAVTGTPIQNRLDDLHALIAFIRLKPFDNKRVFKENIAVPFKLQSENCLERVRTLVDSITIRRQKDKINLPERKDKVVTLEMDSDQREIYEATRKQSDNRFRNVAKAGNLSGKAYVHILQAILRLRMISAHGRELLGEDEIAGMTSTDAIDIDEIEEKRGFVTPKDAYTVFSLMKDTGQDNCEICSTKIESQADKPKGDVIGYLTPCYHLICKNGCVETYNRQMAEKVPIEGREGPCCLCPNQVNTAEVFQLQEGGGEEVEAGEKAKSGKKSVRYRGPSVKVRKLISSLMENRTSGTPEEPVKSVVFSCWTSHMDLIGRALDDHGIQFVRLDGTMSRPSRSEVIEKFRNDPAIEVIIISIAAGGLGLNLTCAQRVYVMEPQFNPAAEAQAVDRVHRLGQKHIVYVTWYIMKDSFEDKILELQKKKQDIANLSLTGKCHDGKDLKRQRLAVCVILFQTR</sequence>
<keyword evidence="1" id="KW-0547">Nucleotide-binding</keyword>
<proteinExistence type="predicted"/>
<dbReference type="PANTHER" id="PTHR45626">
    <property type="entry name" value="TRANSCRIPTION TERMINATION FACTOR 2-RELATED"/>
    <property type="match status" value="1"/>
</dbReference>
<gene>
    <name evidence="6" type="ORF">BJ508DRAFT_210556</name>
</gene>
<dbReference type="Gene3D" id="3.40.50.300">
    <property type="entry name" value="P-loop containing nucleotide triphosphate hydrolases"/>
    <property type="match status" value="1"/>
</dbReference>
<dbReference type="SMART" id="SM00490">
    <property type="entry name" value="HELICc"/>
    <property type="match status" value="1"/>
</dbReference>
<organism evidence="6 7">
    <name type="scientific">Ascobolus immersus RN42</name>
    <dbReference type="NCBI Taxonomy" id="1160509"/>
    <lineage>
        <taxon>Eukaryota</taxon>
        <taxon>Fungi</taxon>
        <taxon>Dikarya</taxon>
        <taxon>Ascomycota</taxon>
        <taxon>Pezizomycotina</taxon>
        <taxon>Pezizomycetes</taxon>
        <taxon>Pezizales</taxon>
        <taxon>Ascobolaceae</taxon>
        <taxon>Ascobolus</taxon>
    </lineage>
</organism>
<dbReference type="InterPro" id="IPR027417">
    <property type="entry name" value="P-loop_NTPase"/>
</dbReference>
<dbReference type="PROSITE" id="PS51194">
    <property type="entry name" value="HELICASE_CTER"/>
    <property type="match status" value="1"/>
</dbReference>
<dbReference type="PANTHER" id="PTHR45626:SF52">
    <property type="entry name" value="SINGLE-STRANDED DNA-DEPENDENT ATPASE (EUROFUNG)"/>
    <property type="match status" value="1"/>
</dbReference>
<dbReference type="OrthoDB" id="448448at2759"/>
<dbReference type="InterPro" id="IPR014001">
    <property type="entry name" value="Helicase_ATP-bd"/>
</dbReference>
<evidence type="ECO:0008006" key="8">
    <source>
        <dbReference type="Google" id="ProtNLM"/>
    </source>
</evidence>
<dbReference type="GO" id="GO:0006281">
    <property type="term" value="P:DNA repair"/>
    <property type="evidence" value="ECO:0007669"/>
    <property type="project" value="TreeGrafter"/>
</dbReference>
<dbReference type="Gene3D" id="3.40.50.10810">
    <property type="entry name" value="Tandem AAA-ATPase domain"/>
    <property type="match status" value="1"/>
</dbReference>
<dbReference type="GO" id="GO:0005524">
    <property type="term" value="F:ATP binding"/>
    <property type="evidence" value="ECO:0007669"/>
    <property type="project" value="UniProtKB-KW"/>
</dbReference>
<keyword evidence="3" id="KW-0067">ATP-binding</keyword>
<dbReference type="Pfam" id="PF00271">
    <property type="entry name" value="Helicase_C"/>
    <property type="match status" value="1"/>
</dbReference>
<evidence type="ECO:0000256" key="1">
    <source>
        <dbReference type="ARBA" id="ARBA00022741"/>
    </source>
</evidence>
<dbReference type="InterPro" id="IPR038718">
    <property type="entry name" value="SNF2-like_sf"/>
</dbReference>
<evidence type="ECO:0000256" key="3">
    <source>
        <dbReference type="ARBA" id="ARBA00022840"/>
    </source>
</evidence>
<dbReference type="Proteomes" id="UP000275078">
    <property type="component" value="Unassembled WGS sequence"/>
</dbReference>
<dbReference type="InterPro" id="IPR049730">
    <property type="entry name" value="SNF2/RAD54-like_C"/>
</dbReference>
<evidence type="ECO:0000313" key="6">
    <source>
        <dbReference type="EMBL" id="RPA80180.1"/>
    </source>
</evidence>
<dbReference type="STRING" id="1160509.A0A3N4I7U0"/>
<dbReference type="CDD" id="cd18793">
    <property type="entry name" value="SF2_C_SNF"/>
    <property type="match status" value="1"/>
</dbReference>
<dbReference type="GO" id="GO:0005634">
    <property type="term" value="C:nucleus"/>
    <property type="evidence" value="ECO:0007669"/>
    <property type="project" value="TreeGrafter"/>
</dbReference>
<evidence type="ECO:0000256" key="2">
    <source>
        <dbReference type="ARBA" id="ARBA00022801"/>
    </source>
</evidence>
<reference evidence="6 7" key="1">
    <citation type="journal article" date="2018" name="Nat. Ecol. Evol.">
        <title>Pezizomycetes genomes reveal the molecular basis of ectomycorrhizal truffle lifestyle.</title>
        <authorList>
            <person name="Murat C."/>
            <person name="Payen T."/>
            <person name="Noel B."/>
            <person name="Kuo A."/>
            <person name="Morin E."/>
            <person name="Chen J."/>
            <person name="Kohler A."/>
            <person name="Krizsan K."/>
            <person name="Balestrini R."/>
            <person name="Da Silva C."/>
            <person name="Montanini B."/>
            <person name="Hainaut M."/>
            <person name="Levati E."/>
            <person name="Barry K.W."/>
            <person name="Belfiori B."/>
            <person name="Cichocki N."/>
            <person name="Clum A."/>
            <person name="Dockter R.B."/>
            <person name="Fauchery L."/>
            <person name="Guy J."/>
            <person name="Iotti M."/>
            <person name="Le Tacon F."/>
            <person name="Lindquist E.A."/>
            <person name="Lipzen A."/>
            <person name="Malagnac F."/>
            <person name="Mello A."/>
            <person name="Molinier V."/>
            <person name="Miyauchi S."/>
            <person name="Poulain J."/>
            <person name="Riccioni C."/>
            <person name="Rubini A."/>
            <person name="Sitrit Y."/>
            <person name="Splivallo R."/>
            <person name="Traeger S."/>
            <person name="Wang M."/>
            <person name="Zifcakova L."/>
            <person name="Wipf D."/>
            <person name="Zambonelli A."/>
            <person name="Paolocci F."/>
            <person name="Nowrousian M."/>
            <person name="Ottonello S."/>
            <person name="Baldrian P."/>
            <person name="Spatafora J.W."/>
            <person name="Henrissat B."/>
            <person name="Nagy L.G."/>
            <person name="Aury J.M."/>
            <person name="Wincker P."/>
            <person name="Grigoriev I.V."/>
            <person name="Bonfante P."/>
            <person name="Martin F.M."/>
        </authorList>
    </citation>
    <scope>NUCLEOTIDE SEQUENCE [LARGE SCALE GENOMIC DNA]</scope>
    <source>
        <strain evidence="6 7">RN42</strain>
    </source>
</reference>
<name>A0A3N4I7U0_ASCIM</name>
<feature type="domain" description="Helicase ATP-binding" evidence="4">
    <location>
        <begin position="270"/>
        <end position="460"/>
    </location>
</feature>
<evidence type="ECO:0000259" key="4">
    <source>
        <dbReference type="PROSITE" id="PS51192"/>
    </source>
</evidence>
<dbReference type="AlphaFoldDB" id="A0A3N4I7U0"/>